<evidence type="ECO:0000313" key="1">
    <source>
        <dbReference type="EMBL" id="CUS09546.1"/>
    </source>
</evidence>
<dbReference type="Pfam" id="PF23151">
    <property type="entry name" value="NuiA_2"/>
    <property type="match status" value="1"/>
</dbReference>
<dbReference type="PANTHER" id="PTHR42093">
    <property type="match status" value="1"/>
</dbReference>
<keyword evidence="2" id="KW-1185">Reference proteome</keyword>
<accession>A0A292PPU0</accession>
<protein>
    <submittedName>
        <fullName evidence="1">Uncharacterized protein</fullName>
    </submittedName>
</protein>
<dbReference type="InterPro" id="IPR056539">
    <property type="entry name" value="NuiA-like"/>
</dbReference>
<dbReference type="PANTHER" id="PTHR42093:SF1">
    <property type="match status" value="1"/>
</dbReference>
<dbReference type="Proteomes" id="UP001412239">
    <property type="component" value="Unassembled WGS sequence"/>
</dbReference>
<organism evidence="1 2">
    <name type="scientific">Tuber aestivum</name>
    <name type="common">summer truffle</name>
    <dbReference type="NCBI Taxonomy" id="59557"/>
    <lineage>
        <taxon>Eukaryota</taxon>
        <taxon>Fungi</taxon>
        <taxon>Dikarya</taxon>
        <taxon>Ascomycota</taxon>
        <taxon>Pezizomycotina</taxon>
        <taxon>Pezizomycetes</taxon>
        <taxon>Pezizales</taxon>
        <taxon>Tuberaceae</taxon>
        <taxon>Tuber</taxon>
    </lineage>
</organism>
<gene>
    <name evidence="1" type="ORF">GSTUAT00006347001</name>
</gene>
<reference evidence="1" key="1">
    <citation type="submission" date="2015-10" db="EMBL/GenBank/DDBJ databases">
        <authorList>
            <person name="Regsiter A."/>
            <person name="william w."/>
        </authorList>
    </citation>
    <scope>NUCLEOTIDE SEQUENCE</scope>
    <source>
        <strain evidence="1">Montdore</strain>
    </source>
</reference>
<dbReference type="EMBL" id="LN891077">
    <property type="protein sequence ID" value="CUS09546.1"/>
    <property type="molecule type" value="Genomic_DNA"/>
</dbReference>
<proteinExistence type="predicted"/>
<evidence type="ECO:0000313" key="2">
    <source>
        <dbReference type="Proteomes" id="UP001412239"/>
    </source>
</evidence>
<dbReference type="AlphaFoldDB" id="A0A292PPU0"/>
<sequence length="202" mass="21799">MFRLSLLTLSPSRSGVRTQARRFPFPYNRYTPTLKKFSAMSNEDAEYAAFLAKSSQDYSKPSGGVGASTTASEEVVKTSVPEGVHPAINALKGKTYTSDADQEFKPVSLGYEGNGMPGEEEFAKVLNPPAGSEIKAMDLGYWDVHNDYEDVRDAVVAVAGGNASLVKAYRVSGRGARAEYYVLGLAKEKKVLEGVKVLAVES</sequence>
<name>A0A292PPU0_9PEZI</name>